<dbReference type="AlphaFoldDB" id="A0A3R6W1X7"/>
<evidence type="ECO:0000313" key="3">
    <source>
        <dbReference type="Proteomes" id="UP000283543"/>
    </source>
</evidence>
<reference evidence="3 4" key="1">
    <citation type="submission" date="2018-08" db="EMBL/GenBank/DDBJ databases">
        <title>Aphanomyces genome sequencing and annotation.</title>
        <authorList>
            <person name="Minardi D."/>
            <person name="Oidtmann B."/>
            <person name="Van Der Giezen M."/>
            <person name="Studholme D.J."/>
        </authorList>
    </citation>
    <scope>NUCLEOTIDE SEQUENCE [LARGE SCALE GENOMIC DNA]</scope>
    <source>
        <strain evidence="2 4">FDL457</strain>
        <strain evidence="1 3">Si</strain>
    </source>
</reference>
<protein>
    <submittedName>
        <fullName evidence="1">Uncharacterized protein</fullName>
    </submittedName>
</protein>
<evidence type="ECO:0000313" key="4">
    <source>
        <dbReference type="Proteomes" id="UP000286510"/>
    </source>
</evidence>
<dbReference type="Proteomes" id="UP000283543">
    <property type="component" value="Unassembled WGS sequence"/>
</dbReference>
<comment type="caution">
    <text evidence="1">The sequence shown here is derived from an EMBL/GenBank/DDBJ whole genome shotgun (WGS) entry which is preliminary data.</text>
</comment>
<evidence type="ECO:0000313" key="1">
    <source>
        <dbReference type="EMBL" id="RHY49565.1"/>
    </source>
</evidence>
<proteinExistence type="predicted"/>
<accession>A0A3R6W1X7</accession>
<name>A0A3R6W1X7_APHAT</name>
<dbReference type="Proteomes" id="UP000286510">
    <property type="component" value="Unassembled WGS sequence"/>
</dbReference>
<organism evidence="1 3">
    <name type="scientific">Aphanomyces astaci</name>
    <name type="common">Crayfish plague agent</name>
    <dbReference type="NCBI Taxonomy" id="112090"/>
    <lineage>
        <taxon>Eukaryota</taxon>
        <taxon>Sar</taxon>
        <taxon>Stramenopiles</taxon>
        <taxon>Oomycota</taxon>
        <taxon>Saprolegniomycetes</taxon>
        <taxon>Saprolegniales</taxon>
        <taxon>Verrucalvaceae</taxon>
        <taxon>Aphanomyces</taxon>
    </lineage>
</organism>
<dbReference type="EMBL" id="QUTB01006531">
    <property type="protein sequence ID" value="RHY49565.1"/>
    <property type="molecule type" value="Genomic_DNA"/>
</dbReference>
<gene>
    <name evidence="2" type="ORF">DYB26_014793</name>
    <name evidence="1" type="ORF">DYB34_004833</name>
</gene>
<sequence length="80" mass="8558">MTWICLQDGLELLATAPKFRGMAVGPAVVVLQQAQHEQMLPVVGLSIWVGHTSLAKLVTTSDLSILADHLCSLDASAYEP</sequence>
<evidence type="ECO:0000313" key="2">
    <source>
        <dbReference type="EMBL" id="RHZ10048.1"/>
    </source>
</evidence>
<dbReference type="EMBL" id="QUTF01015242">
    <property type="protein sequence ID" value="RHZ10048.1"/>
    <property type="molecule type" value="Genomic_DNA"/>
</dbReference>